<sequence>MKNYLSVFALILPVLTFAQQGYKIDFQIEGLRDTTVYLGYYYGEGTYLKDTSFIDQSGGFSFEGKDKLPAGIYFTVLDKTRLFDFIIGKNQSFKISSNQKDYVQHLKSLNDAENELFFDHMKFIYKNNLSVQPYLEILKDSTANESAKQLAREKAGEIDSLVQKYQQALIDKNPGLLAAKLIVAQQALIVPEAIKQDRESVLKFYREHFWDGFDLSNDALLRFPQPIYRQKVEDYLGNLFPQDPDTLVAAINPLIEKAKKNRETYKYLIWNLTLNYQNPKIMGLDAIFVRLYDEYFASGEMDYWANDKLKENLKTRADQLRNSLIGKQAPNLIIQDLDGKPRALESIKSRYTVIYFYDPDCGFCKKETPKLRDFKKNTALDVNIYAVCADSSLTKMTKYIDEMAIGDWINVNGPRTYSKHYKTVYDANTTPTIYLLDERKKIIAKKIAADKIQPFLNNYEKNAVIKPVK</sequence>
<evidence type="ECO:0000256" key="4">
    <source>
        <dbReference type="ARBA" id="ARBA00023284"/>
    </source>
</evidence>
<name>A0ABT8LEU0_9BACT</name>
<dbReference type="InterPro" id="IPR036249">
    <property type="entry name" value="Thioredoxin-like_sf"/>
</dbReference>
<proteinExistence type="predicted"/>
<comment type="caution">
    <text evidence="6">The sequence shown here is derived from an EMBL/GenBank/DDBJ whole genome shotgun (WGS) entry which is preliminary data.</text>
</comment>
<keyword evidence="4" id="KW-0676">Redox-active center</keyword>
<dbReference type="RefSeq" id="WP_346761632.1">
    <property type="nucleotide sequence ID" value="NZ_JAUJEB010000008.1"/>
</dbReference>
<dbReference type="Pfam" id="PF00578">
    <property type="entry name" value="AhpC-TSA"/>
    <property type="match status" value="1"/>
</dbReference>
<evidence type="ECO:0000256" key="3">
    <source>
        <dbReference type="ARBA" id="ARBA00023157"/>
    </source>
</evidence>
<evidence type="ECO:0000313" key="7">
    <source>
        <dbReference type="Proteomes" id="UP001172083"/>
    </source>
</evidence>
<keyword evidence="7" id="KW-1185">Reference proteome</keyword>
<evidence type="ECO:0000256" key="1">
    <source>
        <dbReference type="ARBA" id="ARBA00004196"/>
    </source>
</evidence>
<dbReference type="InterPro" id="IPR000866">
    <property type="entry name" value="AhpC/TSA"/>
</dbReference>
<evidence type="ECO:0000256" key="2">
    <source>
        <dbReference type="ARBA" id="ARBA00022748"/>
    </source>
</evidence>
<dbReference type="InterPro" id="IPR050553">
    <property type="entry name" value="Thioredoxin_ResA/DsbE_sf"/>
</dbReference>
<evidence type="ECO:0000259" key="5">
    <source>
        <dbReference type="PROSITE" id="PS51352"/>
    </source>
</evidence>
<dbReference type="SUPFAM" id="SSF52833">
    <property type="entry name" value="Thioredoxin-like"/>
    <property type="match status" value="1"/>
</dbReference>
<dbReference type="PANTHER" id="PTHR42852">
    <property type="entry name" value="THIOL:DISULFIDE INTERCHANGE PROTEIN DSBE"/>
    <property type="match status" value="1"/>
</dbReference>
<dbReference type="PANTHER" id="PTHR42852:SF6">
    <property type="entry name" value="THIOL:DISULFIDE INTERCHANGE PROTEIN DSBE"/>
    <property type="match status" value="1"/>
</dbReference>
<organism evidence="6 7">
    <name type="scientific">Agaribacillus aureus</name>
    <dbReference type="NCBI Taxonomy" id="3051825"/>
    <lineage>
        <taxon>Bacteria</taxon>
        <taxon>Pseudomonadati</taxon>
        <taxon>Bacteroidota</taxon>
        <taxon>Cytophagia</taxon>
        <taxon>Cytophagales</taxon>
        <taxon>Splendidivirgaceae</taxon>
        <taxon>Agaribacillus</taxon>
    </lineage>
</organism>
<gene>
    <name evidence="6" type="ORF">QQ020_29775</name>
</gene>
<keyword evidence="3" id="KW-1015">Disulfide bond</keyword>
<comment type="subcellular location">
    <subcellularLocation>
        <location evidence="1">Cell envelope</location>
    </subcellularLocation>
</comment>
<evidence type="ECO:0000313" key="6">
    <source>
        <dbReference type="EMBL" id="MDN5216295.1"/>
    </source>
</evidence>
<keyword evidence="2" id="KW-0201">Cytochrome c-type biogenesis</keyword>
<accession>A0ABT8LEU0</accession>
<dbReference type="Proteomes" id="UP001172083">
    <property type="component" value="Unassembled WGS sequence"/>
</dbReference>
<reference evidence="6" key="1">
    <citation type="submission" date="2023-06" db="EMBL/GenBank/DDBJ databases">
        <title>Genomic of Agaribacillus aureum.</title>
        <authorList>
            <person name="Wang G."/>
        </authorList>
    </citation>
    <scope>NUCLEOTIDE SEQUENCE</scope>
    <source>
        <strain evidence="6">BMA12</strain>
    </source>
</reference>
<dbReference type="Gene3D" id="3.40.30.10">
    <property type="entry name" value="Glutaredoxin"/>
    <property type="match status" value="1"/>
</dbReference>
<dbReference type="EMBL" id="JAUJEB010000008">
    <property type="protein sequence ID" value="MDN5216295.1"/>
    <property type="molecule type" value="Genomic_DNA"/>
</dbReference>
<dbReference type="InterPro" id="IPR033395">
    <property type="entry name" value="DUF5106"/>
</dbReference>
<dbReference type="Pfam" id="PF17127">
    <property type="entry name" value="DUF5106"/>
    <property type="match status" value="1"/>
</dbReference>
<protein>
    <submittedName>
        <fullName evidence="6">DUF5106 domain-containing protein</fullName>
    </submittedName>
</protein>
<feature type="domain" description="Thioredoxin" evidence="5">
    <location>
        <begin position="323"/>
        <end position="457"/>
    </location>
</feature>
<dbReference type="InterPro" id="IPR013766">
    <property type="entry name" value="Thioredoxin_domain"/>
</dbReference>
<dbReference type="PROSITE" id="PS51352">
    <property type="entry name" value="THIOREDOXIN_2"/>
    <property type="match status" value="1"/>
</dbReference>